<evidence type="ECO:0000256" key="1">
    <source>
        <dbReference type="ARBA" id="ARBA00000385"/>
    </source>
</evidence>
<dbReference type="Proteomes" id="UP000229526">
    <property type="component" value="Unassembled WGS sequence"/>
</dbReference>
<comment type="function">
    <text evidence="5">Responsible for synthesis of pseudouridine from uracil-55 in the psi GC loop of transfer RNAs.</text>
</comment>
<accession>A0A2H0UM19</accession>
<sequence>MSESDILLIDKLKGITSFDVIRRLRRIRQLADGRYPKMGHAGTLDPLASGLMLIGVDKGTKKLTELVGLDKTYIAEVLLGKQTSTGDMEGKIVVELPVDEERVKKEIAAVLAGMVGELELAVSIYSAIKKDGKALYKYARAGQAVEAPIRKMIIHEARLLKLELPIVEVEFSVASGVYVRSLGEELGRRLGTVATLANLRRTCIGPYRVEDAQGLEDLEIGKLGK</sequence>
<comment type="catalytic activity">
    <reaction evidence="1 5">
        <text>uridine(55) in tRNA = pseudouridine(55) in tRNA</text>
        <dbReference type="Rhea" id="RHEA:42532"/>
        <dbReference type="Rhea" id="RHEA-COMP:10101"/>
        <dbReference type="Rhea" id="RHEA-COMP:10102"/>
        <dbReference type="ChEBI" id="CHEBI:65314"/>
        <dbReference type="ChEBI" id="CHEBI:65315"/>
        <dbReference type="EC" id="5.4.99.25"/>
    </reaction>
</comment>
<dbReference type="PANTHER" id="PTHR13767:SF2">
    <property type="entry name" value="PSEUDOURIDYLATE SYNTHASE TRUB1"/>
    <property type="match status" value="1"/>
</dbReference>
<name>A0A2H0UM19_9BACT</name>
<dbReference type="SUPFAM" id="SSF55120">
    <property type="entry name" value="Pseudouridine synthase"/>
    <property type="match status" value="1"/>
</dbReference>
<dbReference type="GO" id="GO:1990481">
    <property type="term" value="P:mRNA pseudouridine synthesis"/>
    <property type="evidence" value="ECO:0007669"/>
    <property type="project" value="TreeGrafter"/>
</dbReference>
<dbReference type="InterPro" id="IPR020103">
    <property type="entry name" value="PsdUridine_synth_cat_dom_sf"/>
</dbReference>
<feature type="active site" description="Nucleophile" evidence="5">
    <location>
        <position position="45"/>
    </location>
</feature>
<comment type="caution">
    <text evidence="7">The sequence shown here is derived from an EMBL/GenBank/DDBJ whole genome shotgun (WGS) entry which is preliminary data.</text>
</comment>
<dbReference type="InterPro" id="IPR002501">
    <property type="entry name" value="PsdUridine_synth_N"/>
</dbReference>
<dbReference type="HAMAP" id="MF_01080">
    <property type="entry name" value="TruB_bact"/>
    <property type="match status" value="1"/>
</dbReference>
<evidence type="ECO:0000259" key="6">
    <source>
        <dbReference type="Pfam" id="PF01509"/>
    </source>
</evidence>
<keyword evidence="3 5" id="KW-0819">tRNA processing</keyword>
<evidence type="ECO:0000256" key="5">
    <source>
        <dbReference type="HAMAP-Rule" id="MF_01080"/>
    </source>
</evidence>
<dbReference type="EMBL" id="PFBD01000002">
    <property type="protein sequence ID" value="PIR87431.1"/>
    <property type="molecule type" value="Genomic_DNA"/>
</dbReference>
<evidence type="ECO:0000256" key="4">
    <source>
        <dbReference type="ARBA" id="ARBA00023235"/>
    </source>
</evidence>
<dbReference type="PANTHER" id="PTHR13767">
    <property type="entry name" value="TRNA-PSEUDOURIDINE SYNTHASE"/>
    <property type="match status" value="1"/>
</dbReference>
<protein>
    <recommendedName>
        <fullName evidence="5">tRNA pseudouridine synthase B</fullName>
        <ecNumber evidence="5">5.4.99.25</ecNumber>
    </recommendedName>
    <alternativeName>
        <fullName evidence="5">tRNA pseudouridine(55) synthase</fullName>
        <shortName evidence="5">Psi55 synthase</shortName>
    </alternativeName>
    <alternativeName>
        <fullName evidence="5">tRNA pseudouridylate synthase</fullName>
    </alternativeName>
    <alternativeName>
        <fullName evidence="5">tRNA-uridine isomerase</fullName>
    </alternativeName>
</protein>
<gene>
    <name evidence="5 7" type="primary">truB</name>
    <name evidence="7" type="ORF">COU11_00215</name>
</gene>
<organism evidence="7 8">
    <name type="scientific">Candidatus Harrisonbacteria bacterium CG10_big_fil_rev_8_21_14_0_10_49_15</name>
    <dbReference type="NCBI Taxonomy" id="1974587"/>
    <lineage>
        <taxon>Bacteria</taxon>
        <taxon>Candidatus Harrisoniibacteriota</taxon>
    </lineage>
</organism>
<feature type="domain" description="Pseudouridine synthase II N-terminal" evidence="6">
    <location>
        <begin position="36"/>
        <end position="179"/>
    </location>
</feature>
<comment type="similarity">
    <text evidence="2 5">Belongs to the pseudouridine synthase TruB family. Type 1 subfamily.</text>
</comment>
<dbReference type="Pfam" id="PF01509">
    <property type="entry name" value="TruB_N"/>
    <property type="match status" value="1"/>
</dbReference>
<evidence type="ECO:0000256" key="3">
    <source>
        <dbReference type="ARBA" id="ARBA00022694"/>
    </source>
</evidence>
<evidence type="ECO:0000313" key="8">
    <source>
        <dbReference type="Proteomes" id="UP000229526"/>
    </source>
</evidence>
<evidence type="ECO:0000256" key="2">
    <source>
        <dbReference type="ARBA" id="ARBA00005642"/>
    </source>
</evidence>
<dbReference type="InterPro" id="IPR014780">
    <property type="entry name" value="tRNA_psdUridine_synth_TruB"/>
</dbReference>
<evidence type="ECO:0000313" key="7">
    <source>
        <dbReference type="EMBL" id="PIR87431.1"/>
    </source>
</evidence>
<reference evidence="8" key="1">
    <citation type="submission" date="2017-09" db="EMBL/GenBank/DDBJ databases">
        <title>Depth-based differentiation of microbial function through sediment-hosted aquifers and enrichment of novel symbionts in the deep terrestrial subsurface.</title>
        <authorList>
            <person name="Probst A.J."/>
            <person name="Ladd B."/>
            <person name="Jarett J.K."/>
            <person name="Geller-Mcgrath D.E."/>
            <person name="Sieber C.M.K."/>
            <person name="Emerson J.B."/>
            <person name="Anantharaman K."/>
            <person name="Thomas B.C."/>
            <person name="Malmstrom R."/>
            <person name="Stieglmeier M."/>
            <person name="Klingl A."/>
            <person name="Woyke T."/>
            <person name="Ryan C.M."/>
            <person name="Banfield J.F."/>
        </authorList>
    </citation>
    <scope>NUCLEOTIDE SEQUENCE [LARGE SCALE GENOMIC DNA]</scope>
</reference>
<dbReference type="EC" id="5.4.99.25" evidence="5"/>
<keyword evidence="4 5" id="KW-0413">Isomerase</keyword>
<dbReference type="Gene3D" id="3.30.2350.10">
    <property type="entry name" value="Pseudouridine synthase"/>
    <property type="match status" value="1"/>
</dbReference>
<proteinExistence type="inferred from homology"/>
<dbReference type="NCBIfam" id="TIGR00431">
    <property type="entry name" value="TruB"/>
    <property type="match status" value="1"/>
</dbReference>
<dbReference type="GO" id="GO:0160148">
    <property type="term" value="F:tRNA pseudouridine(55) synthase activity"/>
    <property type="evidence" value="ECO:0007669"/>
    <property type="project" value="UniProtKB-EC"/>
</dbReference>
<dbReference type="GO" id="GO:0003723">
    <property type="term" value="F:RNA binding"/>
    <property type="evidence" value="ECO:0007669"/>
    <property type="project" value="InterPro"/>
</dbReference>
<dbReference type="GO" id="GO:0031119">
    <property type="term" value="P:tRNA pseudouridine synthesis"/>
    <property type="evidence" value="ECO:0007669"/>
    <property type="project" value="UniProtKB-UniRule"/>
</dbReference>
<dbReference type="AlphaFoldDB" id="A0A2H0UM19"/>